<dbReference type="Proteomes" id="UP000003277">
    <property type="component" value="Unassembled WGS sequence"/>
</dbReference>
<dbReference type="PANTHER" id="PTHR34989">
    <property type="entry name" value="PROTEIN HDED"/>
    <property type="match status" value="1"/>
</dbReference>
<feature type="transmembrane region" description="Helical" evidence="1">
    <location>
        <begin position="12"/>
        <end position="36"/>
    </location>
</feature>
<feature type="transmembrane region" description="Helical" evidence="1">
    <location>
        <begin position="157"/>
        <end position="179"/>
    </location>
</feature>
<evidence type="ECO:0000313" key="2">
    <source>
        <dbReference type="EMBL" id="EHO64065.1"/>
    </source>
</evidence>
<dbReference type="RefSeq" id="WP_008858628.1">
    <property type="nucleotide sequence ID" value="NZ_JH591187.1"/>
</dbReference>
<dbReference type="InterPro" id="IPR005325">
    <property type="entry name" value="DUF308_memb"/>
</dbReference>
<dbReference type="EMBL" id="ADLT01000001">
    <property type="protein sequence ID" value="EHO64065.1"/>
    <property type="molecule type" value="Genomic_DNA"/>
</dbReference>
<comment type="caution">
    <text evidence="2">The sequence shown here is derived from an EMBL/GenBank/DDBJ whole genome shotgun (WGS) entry which is preliminary data.</text>
</comment>
<dbReference type="OrthoDB" id="9947262at2"/>
<protein>
    <recommendedName>
        <fullName evidence="4">DUF308 domain-containing protein</fullName>
    </recommendedName>
</protein>
<feature type="transmembrane region" description="Helical" evidence="1">
    <location>
        <begin position="133"/>
        <end position="151"/>
    </location>
</feature>
<accession>H1CXN4</accession>
<gene>
    <name evidence="2" type="ORF">HMPREF9453_00122</name>
</gene>
<reference evidence="2 3" key="1">
    <citation type="submission" date="2011-11" db="EMBL/GenBank/DDBJ databases">
        <title>The Genome Sequence of Dialister succinatiphilus YIT 11850.</title>
        <authorList>
            <consortium name="The Broad Institute Genome Sequencing Platform"/>
            <person name="Earl A."/>
            <person name="Ward D."/>
            <person name="Feldgarden M."/>
            <person name="Gevers D."/>
            <person name="Morotomi M."/>
            <person name="Young S.K."/>
            <person name="Zeng Q."/>
            <person name="Gargeya S."/>
            <person name="Fitzgerald M."/>
            <person name="Haas B."/>
            <person name="Abouelleil A."/>
            <person name="Alvarado L."/>
            <person name="Arachchi H.M."/>
            <person name="Berlin A."/>
            <person name="Brown A."/>
            <person name="Chapman S.B."/>
            <person name="Dunbar C."/>
            <person name="Gearin G."/>
            <person name="Goldberg J."/>
            <person name="Griggs A."/>
            <person name="Gujja S."/>
            <person name="Heiman D."/>
            <person name="Howarth C."/>
            <person name="Lui A."/>
            <person name="MacDonald P.J.P."/>
            <person name="Montmayeur A."/>
            <person name="Murphy C."/>
            <person name="Neiman D."/>
            <person name="Pearson M."/>
            <person name="Priest M."/>
            <person name="Roberts A."/>
            <person name="Saif S."/>
            <person name="Shea T."/>
            <person name="Sisk P."/>
            <person name="Stolte C."/>
            <person name="Sykes S."/>
            <person name="Wortman J."/>
            <person name="Nusbaum C."/>
            <person name="Birren B."/>
        </authorList>
    </citation>
    <scope>NUCLEOTIDE SEQUENCE [LARGE SCALE GENOMIC DNA]</scope>
    <source>
        <strain evidence="2 3">YIT 11850</strain>
    </source>
</reference>
<evidence type="ECO:0008006" key="4">
    <source>
        <dbReference type="Google" id="ProtNLM"/>
    </source>
</evidence>
<dbReference type="PATRIC" id="fig|742743.3.peg.130"/>
<keyword evidence="1" id="KW-0812">Transmembrane</keyword>
<dbReference type="Pfam" id="PF03729">
    <property type="entry name" value="DUF308"/>
    <property type="match status" value="2"/>
</dbReference>
<organism evidence="2 3">
    <name type="scientific">Dialister succinatiphilus YIT 11850</name>
    <dbReference type="NCBI Taxonomy" id="742743"/>
    <lineage>
        <taxon>Bacteria</taxon>
        <taxon>Bacillati</taxon>
        <taxon>Bacillota</taxon>
        <taxon>Negativicutes</taxon>
        <taxon>Veillonellales</taxon>
        <taxon>Veillonellaceae</taxon>
        <taxon>Dialister</taxon>
    </lineage>
</organism>
<keyword evidence="1" id="KW-0472">Membrane</keyword>
<name>H1CXN4_9FIRM</name>
<proteinExistence type="predicted"/>
<dbReference type="HOGENOM" id="CLU_1452297_0_0_9"/>
<evidence type="ECO:0000313" key="3">
    <source>
        <dbReference type="Proteomes" id="UP000003277"/>
    </source>
</evidence>
<keyword evidence="3" id="KW-1185">Reference proteome</keyword>
<dbReference type="InterPro" id="IPR052712">
    <property type="entry name" value="Acid_resist_chaperone_HdeD"/>
</dbReference>
<dbReference type="eggNOG" id="ENOG5032W86">
    <property type="taxonomic scope" value="Bacteria"/>
</dbReference>
<feature type="transmembrane region" description="Helical" evidence="1">
    <location>
        <begin position="98"/>
        <end position="121"/>
    </location>
</feature>
<sequence>MKSISFFMKEAIGMLPSALLFIGSILFIGAGIFCIAEPAESLLAVGYYIGFVLVLGGVCQILRWMKTEGAGRSLWHLLMAVLDTAFGLWMMISLAFAVVAFMLPLLFALYILLRGIFMMILRSRKQASLRNPGLYMVAAVVQILLGLLLVFRPDAAGLLFMYMVGAALIWSGISTFLTWRKDGMDA</sequence>
<keyword evidence="1" id="KW-1133">Transmembrane helix</keyword>
<dbReference type="GO" id="GO:0005886">
    <property type="term" value="C:plasma membrane"/>
    <property type="evidence" value="ECO:0007669"/>
    <property type="project" value="TreeGrafter"/>
</dbReference>
<evidence type="ECO:0000256" key="1">
    <source>
        <dbReference type="SAM" id="Phobius"/>
    </source>
</evidence>
<dbReference type="AlphaFoldDB" id="H1CXN4"/>
<feature type="transmembrane region" description="Helical" evidence="1">
    <location>
        <begin position="42"/>
        <end position="62"/>
    </location>
</feature>
<dbReference type="PANTHER" id="PTHR34989:SF1">
    <property type="entry name" value="PROTEIN HDED"/>
    <property type="match status" value="1"/>
</dbReference>